<accession>A0A9X2TFS2</accession>
<organism evidence="6 7">
    <name type="scientific">Salinibacter ruber</name>
    <dbReference type="NCBI Taxonomy" id="146919"/>
    <lineage>
        <taxon>Bacteria</taxon>
        <taxon>Pseudomonadati</taxon>
        <taxon>Rhodothermota</taxon>
        <taxon>Rhodothermia</taxon>
        <taxon>Rhodothermales</taxon>
        <taxon>Salinibacteraceae</taxon>
        <taxon>Salinibacter</taxon>
    </lineage>
</organism>
<dbReference type="CDD" id="cd08255">
    <property type="entry name" value="2-desacetyl-2-hydroxyethyl_bacteriochlorophyllide_like"/>
    <property type="match status" value="1"/>
</dbReference>
<dbReference type="SUPFAM" id="SSF51735">
    <property type="entry name" value="NAD(P)-binding Rossmann-fold domains"/>
    <property type="match status" value="1"/>
</dbReference>
<comment type="similarity">
    <text evidence="2">Belongs to the zinc-containing alcohol dehydrogenase family.</text>
</comment>
<comment type="cofactor">
    <cofactor evidence="1">
        <name>Zn(2+)</name>
        <dbReference type="ChEBI" id="CHEBI:29105"/>
    </cofactor>
</comment>
<dbReference type="Gene3D" id="3.90.180.10">
    <property type="entry name" value="Medium-chain alcohol dehydrogenases, catalytic domain"/>
    <property type="match status" value="2"/>
</dbReference>
<protein>
    <submittedName>
        <fullName evidence="6">2-desacetyl-2-hydroxyethyl bacteriochlorophyllide A dehydrogenase</fullName>
    </submittedName>
</protein>
<evidence type="ECO:0000256" key="5">
    <source>
        <dbReference type="ARBA" id="ARBA00023002"/>
    </source>
</evidence>
<evidence type="ECO:0000313" key="7">
    <source>
        <dbReference type="Proteomes" id="UP001155027"/>
    </source>
</evidence>
<evidence type="ECO:0000256" key="1">
    <source>
        <dbReference type="ARBA" id="ARBA00001947"/>
    </source>
</evidence>
<evidence type="ECO:0000313" key="6">
    <source>
        <dbReference type="EMBL" id="MCS3676816.1"/>
    </source>
</evidence>
<dbReference type="InterPro" id="IPR036291">
    <property type="entry name" value="NAD(P)-bd_dom_sf"/>
</dbReference>
<dbReference type="SUPFAM" id="SSF50129">
    <property type="entry name" value="GroES-like"/>
    <property type="match status" value="1"/>
</dbReference>
<dbReference type="PANTHER" id="PTHR43350">
    <property type="entry name" value="NAD-DEPENDENT ALCOHOL DEHYDROGENASE"/>
    <property type="match status" value="1"/>
</dbReference>
<dbReference type="GO" id="GO:0016491">
    <property type="term" value="F:oxidoreductase activity"/>
    <property type="evidence" value="ECO:0007669"/>
    <property type="project" value="UniProtKB-KW"/>
</dbReference>
<keyword evidence="3" id="KW-0479">Metal-binding</keyword>
<gene>
    <name evidence="6" type="ORF">GGP71_000723</name>
</gene>
<evidence type="ECO:0000256" key="3">
    <source>
        <dbReference type="ARBA" id="ARBA00022723"/>
    </source>
</evidence>
<reference evidence="6" key="1">
    <citation type="submission" date="2022-08" db="EMBL/GenBank/DDBJ databases">
        <title>Genomic Encyclopedia of Type Strains, Phase V (KMG-V): Genome sequencing to study the core and pangenomes of soil and plant-associated prokaryotes.</title>
        <authorList>
            <person name="Whitman W."/>
        </authorList>
    </citation>
    <scope>NUCLEOTIDE SEQUENCE</scope>
    <source>
        <strain evidence="6">0</strain>
    </source>
</reference>
<name>A0A9X2TFS2_9BACT</name>
<dbReference type="Gene3D" id="3.40.50.720">
    <property type="entry name" value="NAD(P)-binding Rossmann-like Domain"/>
    <property type="match status" value="1"/>
</dbReference>
<sequence>MTSASRRRVQFTGPGEVEVVTESVPDPAPDEVVVQTECSAVSPGTERLVYEGHVPETLAADTTIEALEDDDFSYPISYGYACVGTVETAGSNVDAEWEGRTVFSFQPHVSRFVTSPSALVRVPPAVSAVDAALIPSVETAVNFVMDGRPMVGEQVVVLGQGVVGLLTTQLLSRHPLRGLWTVEPSPHRRAVSESLGGTAVASSSDLELGTGHDASGPDASRADLVFELTGKPSVLNDAVQRTAFSGRVVVGSWYGTKSAPIDLGRHFHRSRMEIISSQVSTIDPSLRGRWTKDRRMSVVLDLLPTLTPSNLVSQTFSLDDAPAAYEQLSTDPSMLQPVFQHN</sequence>
<evidence type="ECO:0000256" key="2">
    <source>
        <dbReference type="ARBA" id="ARBA00008072"/>
    </source>
</evidence>
<dbReference type="AlphaFoldDB" id="A0A9X2TFS2"/>
<dbReference type="EMBL" id="JANUAU010000002">
    <property type="protein sequence ID" value="MCS3676816.1"/>
    <property type="molecule type" value="Genomic_DNA"/>
</dbReference>
<dbReference type="Proteomes" id="UP001155027">
    <property type="component" value="Unassembled WGS sequence"/>
</dbReference>
<dbReference type="InterPro" id="IPR011032">
    <property type="entry name" value="GroES-like_sf"/>
</dbReference>
<proteinExistence type="inferred from homology"/>
<keyword evidence="4" id="KW-0862">Zinc</keyword>
<dbReference type="PANTHER" id="PTHR43350:SF19">
    <property type="entry name" value="D-GULOSIDE 3-DEHYDROGENASE"/>
    <property type="match status" value="1"/>
</dbReference>
<dbReference type="GO" id="GO:0046872">
    <property type="term" value="F:metal ion binding"/>
    <property type="evidence" value="ECO:0007669"/>
    <property type="project" value="UniProtKB-KW"/>
</dbReference>
<comment type="caution">
    <text evidence="6">The sequence shown here is derived from an EMBL/GenBank/DDBJ whole genome shotgun (WGS) entry which is preliminary data.</text>
</comment>
<evidence type="ECO:0000256" key="4">
    <source>
        <dbReference type="ARBA" id="ARBA00022833"/>
    </source>
</evidence>
<keyword evidence="5" id="KW-0560">Oxidoreductase</keyword>
<dbReference type="RefSeq" id="WP_259079498.1">
    <property type="nucleotide sequence ID" value="NZ_JANUAU010000002.1"/>
</dbReference>